<organism evidence="3 4">
    <name type="scientific">Neobacillus thermocopriae</name>
    <dbReference type="NCBI Taxonomy" id="1215031"/>
    <lineage>
        <taxon>Bacteria</taxon>
        <taxon>Bacillati</taxon>
        <taxon>Bacillota</taxon>
        <taxon>Bacilli</taxon>
        <taxon>Bacillales</taxon>
        <taxon>Bacillaceae</taxon>
        <taxon>Neobacillus</taxon>
    </lineage>
</organism>
<dbReference type="SUPFAM" id="SSF47781">
    <property type="entry name" value="RuvA domain 2-like"/>
    <property type="match status" value="1"/>
</dbReference>
<dbReference type="InterPro" id="IPR019554">
    <property type="entry name" value="Soluble_ligand-bd"/>
</dbReference>
<evidence type="ECO:0000259" key="2">
    <source>
        <dbReference type="SMART" id="SM00278"/>
    </source>
</evidence>
<dbReference type="Pfam" id="PF10531">
    <property type="entry name" value="SLBB"/>
    <property type="match status" value="1"/>
</dbReference>
<evidence type="ECO:0000313" key="3">
    <source>
        <dbReference type="EMBL" id="NEX79607.1"/>
    </source>
</evidence>
<evidence type="ECO:0000256" key="1">
    <source>
        <dbReference type="SAM" id="Phobius"/>
    </source>
</evidence>
<sequence>MGKKYYVVALVFIVLFGVYYFSNNSLEAPLLDPSQLPEKKFQNEEIEESTKEVAKETAHTEVLMVDVKGQVKLPGVYQANEGERVVDIISRAGGLTELADETKVNLAEHVQDAMVIYIPAKGEEGFMTPGSNAGTVHASGGTGSNERKININTADESELQKIPGIGPSKAAAIMEYRETNGPFQSAEDLKNISGIGEKTFEKLKDAVTVR</sequence>
<keyword evidence="1" id="KW-0472">Membrane</keyword>
<comment type="caution">
    <text evidence="3">The sequence shown here is derived from an EMBL/GenBank/DDBJ whole genome shotgun (WGS) entry which is preliminary data.</text>
</comment>
<dbReference type="Gene3D" id="3.10.560.10">
    <property type="entry name" value="Outer membrane lipoprotein wza domain like"/>
    <property type="match status" value="1"/>
</dbReference>
<dbReference type="Pfam" id="PF12836">
    <property type="entry name" value="HHH_3"/>
    <property type="match status" value="1"/>
</dbReference>
<dbReference type="SMART" id="SM00278">
    <property type="entry name" value="HhH1"/>
    <property type="match status" value="2"/>
</dbReference>
<keyword evidence="4" id="KW-1185">Reference proteome</keyword>
<dbReference type="InterPro" id="IPR051675">
    <property type="entry name" value="Endo/Exo/Phosphatase_dom_1"/>
</dbReference>
<reference evidence="3" key="1">
    <citation type="submission" date="2020-02" db="EMBL/GenBank/DDBJ databases">
        <title>Bacillus sedimentmangrovi sp. nov., isolated from sediment of the mangrove ecosystem.</title>
        <authorList>
            <person name="Liu G."/>
        </authorList>
    </citation>
    <scope>NUCLEOTIDE SEQUENCE [LARGE SCALE GENOMIC DNA]</scope>
    <source>
        <strain evidence="3">SgZ-7</strain>
    </source>
</reference>
<dbReference type="NCBIfam" id="TIGR00426">
    <property type="entry name" value="competence protein ComEA helix-hairpin-helix repeat region"/>
    <property type="match status" value="1"/>
</dbReference>
<feature type="transmembrane region" description="Helical" evidence="1">
    <location>
        <begin position="5"/>
        <end position="22"/>
    </location>
</feature>
<dbReference type="GO" id="GO:0015628">
    <property type="term" value="P:protein secretion by the type II secretion system"/>
    <property type="evidence" value="ECO:0007669"/>
    <property type="project" value="TreeGrafter"/>
</dbReference>
<dbReference type="EMBL" id="JAAIUV010000019">
    <property type="protein sequence ID" value="NEX79607.1"/>
    <property type="molecule type" value="Genomic_DNA"/>
</dbReference>
<dbReference type="Proteomes" id="UP000481621">
    <property type="component" value="Unassembled WGS sequence"/>
</dbReference>
<dbReference type="InterPro" id="IPR010994">
    <property type="entry name" value="RuvA_2-like"/>
</dbReference>
<dbReference type="Gene3D" id="1.10.150.310">
    <property type="entry name" value="Tex RuvX-like domain-like"/>
    <property type="match status" value="1"/>
</dbReference>
<dbReference type="GO" id="GO:0015627">
    <property type="term" value="C:type II protein secretion system complex"/>
    <property type="evidence" value="ECO:0007669"/>
    <property type="project" value="TreeGrafter"/>
</dbReference>
<dbReference type="AlphaFoldDB" id="A0A6B3TVC2"/>
<protein>
    <recommendedName>
        <fullName evidence="2">Helix-hairpin-helix DNA-binding motif class 1 domain-containing protein</fullName>
    </recommendedName>
</protein>
<evidence type="ECO:0000313" key="4">
    <source>
        <dbReference type="Proteomes" id="UP000481621"/>
    </source>
</evidence>
<accession>A0A6B3TVC2</accession>
<feature type="domain" description="Helix-hairpin-helix DNA-binding motif class 1" evidence="2">
    <location>
        <begin position="157"/>
        <end position="176"/>
    </location>
</feature>
<proteinExistence type="predicted"/>
<keyword evidence="1" id="KW-1133">Transmembrane helix</keyword>
<keyword evidence="1" id="KW-0812">Transmembrane</keyword>
<dbReference type="PANTHER" id="PTHR21180:SF32">
    <property type="entry name" value="ENDONUCLEASE_EXONUCLEASE_PHOSPHATASE FAMILY DOMAIN-CONTAINING PROTEIN 1"/>
    <property type="match status" value="1"/>
</dbReference>
<dbReference type="PANTHER" id="PTHR21180">
    <property type="entry name" value="ENDONUCLEASE/EXONUCLEASE/PHOSPHATASE FAMILY DOMAIN-CONTAINING PROTEIN 1"/>
    <property type="match status" value="1"/>
</dbReference>
<dbReference type="InterPro" id="IPR004509">
    <property type="entry name" value="Competence_ComEA_HhH"/>
</dbReference>
<feature type="domain" description="Helix-hairpin-helix DNA-binding motif class 1" evidence="2">
    <location>
        <begin position="187"/>
        <end position="206"/>
    </location>
</feature>
<name>A0A6B3TVC2_9BACI</name>
<dbReference type="InterPro" id="IPR003583">
    <property type="entry name" value="Hlx-hairpin-Hlx_DNA-bd_motif"/>
</dbReference>
<dbReference type="GO" id="GO:0003677">
    <property type="term" value="F:DNA binding"/>
    <property type="evidence" value="ECO:0007669"/>
    <property type="project" value="InterPro"/>
</dbReference>
<dbReference type="GO" id="GO:0006281">
    <property type="term" value="P:DNA repair"/>
    <property type="evidence" value="ECO:0007669"/>
    <property type="project" value="InterPro"/>
</dbReference>
<gene>
    <name evidence="3" type="ORF">G4Z05_12135</name>
</gene>